<protein>
    <recommendedName>
        <fullName evidence="4">Tryptophan synthase beta chain-like PALP domain-containing protein</fullName>
    </recommendedName>
</protein>
<keyword evidence="2" id="KW-0663">Pyridoxal phosphate</keyword>
<evidence type="ECO:0000259" key="4">
    <source>
        <dbReference type="Pfam" id="PF00291"/>
    </source>
</evidence>
<dbReference type="InterPro" id="IPR001926">
    <property type="entry name" value="TrpB-like_PALP"/>
</dbReference>
<dbReference type="PANTHER" id="PTHR48078">
    <property type="entry name" value="THREONINE DEHYDRATASE, MITOCHONDRIAL-RELATED"/>
    <property type="match status" value="1"/>
</dbReference>
<dbReference type="Proteomes" id="UP000229600">
    <property type="component" value="Unassembled WGS sequence"/>
</dbReference>
<feature type="domain" description="Tryptophan synthase beta chain-like PALP" evidence="4">
    <location>
        <begin position="32"/>
        <end position="317"/>
    </location>
</feature>
<evidence type="ECO:0000313" key="5">
    <source>
        <dbReference type="EMBL" id="PIR03946.1"/>
    </source>
</evidence>
<evidence type="ECO:0000256" key="3">
    <source>
        <dbReference type="ARBA" id="ARBA00023239"/>
    </source>
</evidence>
<comment type="cofactor">
    <cofactor evidence="1">
        <name>pyridoxal 5'-phosphate</name>
        <dbReference type="ChEBI" id="CHEBI:597326"/>
    </cofactor>
</comment>
<dbReference type="GO" id="GO:0004794">
    <property type="term" value="F:threonine deaminase activity"/>
    <property type="evidence" value="ECO:0007669"/>
    <property type="project" value="TreeGrafter"/>
</dbReference>
<dbReference type="GO" id="GO:0006565">
    <property type="term" value="P:L-serine catabolic process"/>
    <property type="evidence" value="ECO:0007669"/>
    <property type="project" value="TreeGrafter"/>
</dbReference>
<dbReference type="GO" id="GO:0003941">
    <property type="term" value="F:L-serine ammonia-lyase activity"/>
    <property type="evidence" value="ECO:0007669"/>
    <property type="project" value="TreeGrafter"/>
</dbReference>
<gene>
    <name evidence="5" type="ORF">COV59_02065</name>
</gene>
<dbReference type="InterPro" id="IPR050147">
    <property type="entry name" value="Ser/Thr_Dehydratase"/>
</dbReference>
<keyword evidence="3" id="KW-0456">Lyase</keyword>
<dbReference type="AlphaFoldDB" id="A0A2H0N776"/>
<dbReference type="Pfam" id="PF00291">
    <property type="entry name" value="PALP"/>
    <property type="match status" value="1"/>
</dbReference>
<dbReference type="GO" id="GO:0009097">
    <property type="term" value="P:isoleucine biosynthetic process"/>
    <property type="evidence" value="ECO:0007669"/>
    <property type="project" value="TreeGrafter"/>
</dbReference>
<dbReference type="PANTHER" id="PTHR48078:SF6">
    <property type="entry name" value="L-THREONINE DEHYDRATASE CATABOLIC TDCB"/>
    <property type="match status" value="1"/>
</dbReference>
<reference evidence="5 6" key="1">
    <citation type="submission" date="2017-09" db="EMBL/GenBank/DDBJ databases">
        <title>Depth-based differentiation of microbial function through sediment-hosted aquifers and enrichment of novel symbionts in the deep terrestrial subsurface.</title>
        <authorList>
            <person name="Probst A.J."/>
            <person name="Ladd B."/>
            <person name="Jarett J.K."/>
            <person name="Geller-Mcgrath D.E."/>
            <person name="Sieber C.M."/>
            <person name="Emerson J.B."/>
            <person name="Anantharaman K."/>
            <person name="Thomas B.C."/>
            <person name="Malmstrom R."/>
            <person name="Stieglmeier M."/>
            <person name="Klingl A."/>
            <person name="Woyke T."/>
            <person name="Ryan C.M."/>
            <person name="Banfield J.F."/>
        </authorList>
    </citation>
    <scope>NUCLEOTIDE SEQUENCE [LARGE SCALE GENOMIC DNA]</scope>
    <source>
        <strain evidence="5">CG11_big_fil_rev_8_21_14_0_20_39_34</strain>
    </source>
</reference>
<evidence type="ECO:0000256" key="1">
    <source>
        <dbReference type="ARBA" id="ARBA00001933"/>
    </source>
</evidence>
<dbReference type="GO" id="GO:0006567">
    <property type="term" value="P:L-threonine catabolic process"/>
    <property type="evidence" value="ECO:0007669"/>
    <property type="project" value="TreeGrafter"/>
</dbReference>
<evidence type="ECO:0000256" key="2">
    <source>
        <dbReference type="ARBA" id="ARBA00022898"/>
    </source>
</evidence>
<dbReference type="Gene3D" id="3.40.50.1100">
    <property type="match status" value="2"/>
</dbReference>
<comment type="caution">
    <text evidence="5">The sequence shown here is derived from an EMBL/GenBank/DDBJ whole genome shotgun (WGS) entry which is preliminary data.</text>
</comment>
<dbReference type="EMBL" id="PCWN01000007">
    <property type="protein sequence ID" value="PIR03946.1"/>
    <property type="molecule type" value="Genomic_DNA"/>
</dbReference>
<dbReference type="InterPro" id="IPR036052">
    <property type="entry name" value="TrpB-like_PALP_sf"/>
</dbReference>
<sequence>MSMILYPYTEVPKAFIFGLKIDIFAMKTIQMPYPELAKALGVENIYLKREDTHKYGSHKGRSIPLMIKNYNKQGINTFVISSSGNAALAAVLAVENRLKNNPEVTLSLKIFVGKNIDQKKLEKLKRTITCSDAITIEQVDNPKQKAFQLDKAGEAKFLRQSTDDLALDGYMELAQEITKIPELSAIFIPTSSGTTAQAIGQYILDRNLPIQLHIAQTTSCHPIAEEFDTKTSDEPSLAGAIVDKVAHRKEVLIPIIKKTNGFGWIIDNTQIQEAQKLVKTTTDLDISATSALSVAALQKALKMGKTFDGPVSCFICGA</sequence>
<name>A0A2H0N776_9BACT</name>
<dbReference type="SUPFAM" id="SSF53686">
    <property type="entry name" value="Tryptophan synthase beta subunit-like PLP-dependent enzymes"/>
    <property type="match status" value="1"/>
</dbReference>
<accession>A0A2H0N776</accession>
<evidence type="ECO:0000313" key="6">
    <source>
        <dbReference type="Proteomes" id="UP000229600"/>
    </source>
</evidence>
<organism evidence="5 6">
    <name type="scientific">Candidatus Magasanikbacteria bacterium CG11_big_fil_rev_8_21_14_0_20_39_34</name>
    <dbReference type="NCBI Taxonomy" id="1974653"/>
    <lineage>
        <taxon>Bacteria</taxon>
        <taxon>Candidatus Magasanikiibacteriota</taxon>
    </lineage>
</organism>
<proteinExistence type="predicted"/>